<comment type="caution">
    <text evidence="1">The sequence shown here is derived from an EMBL/GenBank/DDBJ whole genome shotgun (WGS) entry which is preliminary data.</text>
</comment>
<organism evidence="1 2">
    <name type="scientific">Paramecium octaurelia</name>
    <dbReference type="NCBI Taxonomy" id="43137"/>
    <lineage>
        <taxon>Eukaryota</taxon>
        <taxon>Sar</taxon>
        <taxon>Alveolata</taxon>
        <taxon>Ciliophora</taxon>
        <taxon>Intramacronucleata</taxon>
        <taxon>Oligohymenophorea</taxon>
        <taxon>Peniculida</taxon>
        <taxon>Parameciidae</taxon>
        <taxon>Paramecium</taxon>
    </lineage>
</organism>
<gene>
    <name evidence="1" type="ORF">POCTA_138.1.T0100216</name>
</gene>
<dbReference type="EMBL" id="CAJJDP010000009">
    <property type="protein sequence ID" value="CAD8139081.1"/>
    <property type="molecule type" value="Genomic_DNA"/>
</dbReference>
<evidence type="ECO:0000313" key="1">
    <source>
        <dbReference type="EMBL" id="CAD8139081.1"/>
    </source>
</evidence>
<dbReference type="Proteomes" id="UP000683925">
    <property type="component" value="Unassembled WGS sequence"/>
</dbReference>
<sequence>MRTEKLNYSELKIKEILLQNNISQYVGDDKEIRIISLGVFSLDILLNFNTGVYLDVLFVLKGSNHKRLLIILVWIDLLLQSLKLHRLLKFLKIYSKYKTAKIGQINKNF</sequence>
<evidence type="ECO:0000313" key="2">
    <source>
        <dbReference type="Proteomes" id="UP000683925"/>
    </source>
</evidence>
<keyword evidence="2" id="KW-1185">Reference proteome</keyword>
<name>A0A8S1SD84_PAROT</name>
<accession>A0A8S1SD84</accession>
<reference evidence="1" key="1">
    <citation type="submission" date="2021-01" db="EMBL/GenBank/DDBJ databases">
        <authorList>
            <consortium name="Genoscope - CEA"/>
            <person name="William W."/>
        </authorList>
    </citation>
    <scope>NUCLEOTIDE SEQUENCE</scope>
</reference>
<dbReference type="AlphaFoldDB" id="A0A8S1SD84"/>
<proteinExistence type="predicted"/>
<protein>
    <submittedName>
        <fullName evidence="1">Uncharacterized protein</fullName>
    </submittedName>
</protein>